<evidence type="ECO:0000313" key="2">
    <source>
        <dbReference type="Proteomes" id="UP000053732"/>
    </source>
</evidence>
<accession>A0A0G4PZ44</accession>
<evidence type="ECO:0000313" key="1">
    <source>
        <dbReference type="EMBL" id="CRL31420.1"/>
    </source>
</evidence>
<keyword evidence="2" id="KW-1185">Reference proteome</keyword>
<dbReference type="AlphaFoldDB" id="A0A0G4PZ44"/>
<dbReference type="EMBL" id="HG793312">
    <property type="protein sequence ID" value="CRL31420.1"/>
    <property type="molecule type" value="Genomic_DNA"/>
</dbReference>
<organism evidence="1 2">
    <name type="scientific">Penicillium camemberti (strain FM 013)</name>
    <dbReference type="NCBI Taxonomy" id="1429867"/>
    <lineage>
        <taxon>Eukaryota</taxon>
        <taxon>Fungi</taxon>
        <taxon>Dikarya</taxon>
        <taxon>Ascomycota</taxon>
        <taxon>Pezizomycotina</taxon>
        <taxon>Eurotiomycetes</taxon>
        <taxon>Eurotiomycetidae</taxon>
        <taxon>Eurotiales</taxon>
        <taxon>Aspergillaceae</taxon>
        <taxon>Penicillium</taxon>
    </lineage>
</organism>
<gene>
    <name evidence="1" type="ORF">PCAMFM013_S3Jg000031</name>
</gene>
<proteinExistence type="predicted"/>
<sequence length="64" mass="7464">MQLATQLLQSRYEDTIAWEEIESDTASGEYFLTETARREVPKRAVADEEELYEITGTLEMNEYV</sequence>
<dbReference type="Proteomes" id="UP000053732">
    <property type="component" value="Unassembled WGS sequence"/>
</dbReference>
<protein>
    <submittedName>
        <fullName evidence="1">Str. FM013</fullName>
    </submittedName>
</protein>
<name>A0A0G4PZ44_PENC3</name>
<reference evidence="1 2" key="1">
    <citation type="journal article" date="2014" name="Nat. Commun.">
        <title>Multiple recent horizontal transfers of a large genomic region in cheese making fungi.</title>
        <authorList>
            <person name="Cheeseman K."/>
            <person name="Ropars J."/>
            <person name="Renault P."/>
            <person name="Dupont J."/>
            <person name="Gouzy J."/>
            <person name="Branca A."/>
            <person name="Abraham A.L."/>
            <person name="Ceppi M."/>
            <person name="Conseiller E."/>
            <person name="Debuchy R."/>
            <person name="Malagnac F."/>
            <person name="Goarin A."/>
            <person name="Silar P."/>
            <person name="Lacoste S."/>
            <person name="Sallet E."/>
            <person name="Bensimon A."/>
            <person name="Giraud T."/>
            <person name="Brygoo Y."/>
        </authorList>
    </citation>
    <scope>NUCLEOTIDE SEQUENCE [LARGE SCALE GENOMIC DNA]</scope>
    <source>
        <strain evidence="2">FM 013</strain>
    </source>
</reference>